<evidence type="ECO:0000259" key="1">
    <source>
        <dbReference type="Pfam" id="PF03551"/>
    </source>
</evidence>
<dbReference type="InterPro" id="IPR036390">
    <property type="entry name" value="WH_DNA-bd_sf"/>
</dbReference>
<comment type="caution">
    <text evidence="2">The sequence shown here is derived from an EMBL/GenBank/DDBJ whole genome shotgun (WGS) entry which is preliminary data.</text>
</comment>
<sequence length="169" mass="19894">MQAKDVILGLLKKKDMSGYDIKKRFEEEFSFFFDSSYGSVYPTLKKLESNQYIHKKTLIQEGKPNKHLFSITKKGEELFECYLESEVKRDNIRSDICMRLYFGEFINKKQMLTIIKNTISQNEKTVHQLEHMYTLYGGNMSDTQKISLEIGIEYHKSQLQVLQDGIQKL</sequence>
<dbReference type="InterPro" id="IPR005149">
    <property type="entry name" value="Tscrpt_reg_PadR_N"/>
</dbReference>
<keyword evidence="3" id="KW-1185">Reference proteome</keyword>
<gene>
    <name evidence="2" type="ORF">Q5Y73_21155</name>
</gene>
<evidence type="ECO:0000313" key="2">
    <source>
        <dbReference type="EMBL" id="MDP5276605.1"/>
    </source>
</evidence>
<dbReference type="SUPFAM" id="SSF46785">
    <property type="entry name" value="Winged helix' DNA-binding domain"/>
    <property type="match status" value="1"/>
</dbReference>
<dbReference type="Proteomes" id="UP001231941">
    <property type="component" value="Unassembled WGS sequence"/>
</dbReference>
<organism evidence="2 3">
    <name type="scientific">Chengkuizengella axinellae</name>
    <dbReference type="NCBI Taxonomy" id="3064388"/>
    <lineage>
        <taxon>Bacteria</taxon>
        <taxon>Bacillati</taxon>
        <taxon>Bacillota</taxon>
        <taxon>Bacilli</taxon>
        <taxon>Bacillales</taxon>
        <taxon>Paenibacillaceae</taxon>
        <taxon>Chengkuizengella</taxon>
    </lineage>
</organism>
<accession>A0ABT9J4T2</accession>
<name>A0ABT9J4T2_9BACL</name>
<reference evidence="2 3" key="1">
    <citation type="submission" date="2023-08" db="EMBL/GenBank/DDBJ databases">
        <authorList>
            <person name="Park J.-S."/>
        </authorList>
    </citation>
    <scope>NUCLEOTIDE SEQUENCE [LARGE SCALE GENOMIC DNA]</scope>
    <source>
        <strain evidence="2 3">2205SS18-9</strain>
    </source>
</reference>
<proteinExistence type="predicted"/>
<dbReference type="PANTHER" id="PTHR43252:SF6">
    <property type="entry name" value="NEGATIVE TRANSCRIPTION REGULATOR PADR"/>
    <property type="match status" value="1"/>
</dbReference>
<dbReference type="Gene3D" id="1.10.10.10">
    <property type="entry name" value="Winged helix-like DNA-binding domain superfamily/Winged helix DNA-binding domain"/>
    <property type="match status" value="1"/>
</dbReference>
<protein>
    <submittedName>
        <fullName evidence="2">PadR family transcriptional regulator</fullName>
    </submittedName>
</protein>
<dbReference type="EMBL" id="JAVAMP010000016">
    <property type="protein sequence ID" value="MDP5276605.1"/>
    <property type="molecule type" value="Genomic_DNA"/>
</dbReference>
<feature type="domain" description="Transcription regulator PadR N-terminal" evidence="1">
    <location>
        <begin position="7"/>
        <end position="79"/>
    </location>
</feature>
<dbReference type="InterPro" id="IPR036388">
    <property type="entry name" value="WH-like_DNA-bd_sf"/>
</dbReference>
<evidence type="ECO:0000313" key="3">
    <source>
        <dbReference type="Proteomes" id="UP001231941"/>
    </source>
</evidence>
<dbReference type="RefSeq" id="WP_305993912.1">
    <property type="nucleotide sequence ID" value="NZ_JAVAMP010000016.1"/>
</dbReference>
<dbReference type="Pfam" id="PF03551">
    <property type="entry name" value="PadR"/>
    <property type="match status" value="1"/>
</dbReference>
<dbReference type="PANTHER" id="PTHR43252">
    <property type="entry name" value="TRANSCRIPTIONAL REGULATOR YQJI"/>
    <property type="match status" value="1"/>
</dbReference>
<dbReference type="Gene3D" id="6.10.140.1570">
    <property type="match status" value="1"/>
</dbReference>